<dbReference type="Proteomes" id="UP001163324">
    <property type="component" value="Chromosome 3"/>
</dbReference>
<accession>A0ACC0V4L0</accession>
<dbReference type="EMBL" id="CM047942">
    <property type="protein sequence ID" value="KAI9901405.1"/>
    <property type="molecule type" value="Genomic_DNA"/>
</dbReference>
<reference evidence="1" key="1">
    <citation type="submission" date="2022-10" db="EMBL/GenBank/DDBJ databases">
        <title>Complete Genome of Trichothecium roseum strain YXFP-22015, a Plant Pathogen Isolated from Citrus.</title>
        <authorList>
            <person name="Wang Y."/>
            <person name="Zhu L."/>
        </authorList>
    </citation>
    <scope>NUCLEOTIDE SEQUENCE</scope>
    <source>
        <strain evidence="1">YXFP-22015</strain>
    </source>
</reference>
<evidence type="ECO:0000313" key="1">
    <source>
        <dbReference type="EMBL" id="KAI9901405.1"/>
    </source>
</evidence>
<comment type="caution">
    <text evidence="1">The sequence shown here is derived from an EMBL/GenBank/DDBJ whole genome shotgun (WGS) entry which is preliminary data.</text>
</comment>
<organism evidence="1 2">
    <name type="scientific">Trichothecium roseum</name>
    <dbReference type="NCBI Taxonomy" id="47278"/>
    <lineage>
        <taxon>Eukaryota</taxon>
        <taxon>Fungi</taxon>
        <taxon>Dikarya</taxon>
        <taxon>Ascomycota</taxon>
        <taxon>Pezizomycotina</taxon>
        <taxon>Sordariomycetes</taxon>
        <taxon>Hypocreomycetidae</taxon>
        <taxon>Hypocreales</taxon>
        <taxon>Hypocreales incertae sedis</taxon>
        <taxon>Trichothecium</taxon>
    </lineage>
</organism>
<name>A0ACC0V4L0_9HYPO</name>
<keyword evidence="2" id="KW-1185">Reference proteome</keyword>
<sequence>MAPSMLSFKELRRRSRASFRTERSTDTSSEGGGSHETAPSSGSVTPPSLAHQSDPALNLQVKDSHAFNHNHQQHSGSPRLRPPLSANSSRYSVSGMSGLGSPSQGTGSLPMSQFAPRIQNVQDGKWAYQKVLQVHGTIGDNSQPPIDGTITVSRLDDGFPPISWPVCSSHWKALVYLQPGPNRLRFEFSSPKLVNSSTSNPLHASYLLIHMMPQTNTPPLQLAILLAKDSPAKFDSTPARAEKEGDGLETAVKKFRMAAYLWQAFTAEQMWRHKLGRRTFRLEEEWTSGTANQRDQTQGRMRSEARVHIIRTDKTVAELRDLNKAQQYDKANDKNALYNIAAEAVKKHFQPLPGEKQHVAVLLMDAHWDTESKIIRGHAALGGHAGDLSLAVFGSHCLYSYPTTFEDVVSAFTDCTPTDLKHVANDCGDAGSSWEAANIGIGAHLHEVGHLFGCPHQEGGMMLRDYVVLNRTFVAREAFCTRTKSKGGLVLMGDECHWHRLDCLRFRAHPAFRHPTDPPPCPDDSVQAFPVENGNVLAVAASGISFVEVYGEGDDICHGWMEWPAGGDLVPAQRQVTLTENDLRAKLPDSKKKSRLKISIKSHGGGSLTIEDVKKFSSKDSTVKISSGRMAYRSQKIGQSKMQDSQPGEVVFHNAAKSSRYIAKVVVYHGCAVDGLEFSYDDGSVQLFGRKGGKTGGDGFELDIRRGETISGFFVRAGFWIDGIQILTSLGRRSPIYGNAHGGDGHTIMPPRGYTICGVSGSYGQWLDGFAVLIKR</sequence>
<gene>
    <name evidence="1" type="ORF">N3K66_003222</name>
</gene>
<protein>
    <submittedName>
        <fullName evidence="1">Uncharacterized protein</fullName>
    </submittedName>
</protein>
<proteinExistence type="predicted"/>
<evidence type="ECO:0000313" key="2">
    <source>
        <dbReference type="Proteomes" id="UP001163324"/>
    </source>
</evidence>